<dbReference type="EMBL" id="BMKQ01000001">
    <property type="protein sequence ID" value="GGF55881.1"/>
    <property type="molecule type" value="Genomic_DNA"/>
</dbReference>
<comment type="cofactor">
    <cofactor evidence="1">
        <name>Mg(2+)</name>
        <dbReference type="ChEBI" id="CHEBI:18420"/>
    </cofactor>
</comment>
<dbReference type="GO" id="GO:0050545">
    <property type="term" value="F:sulfopyruvate decarboxylase activity"/>
    <property type="evidence" value="ECO:0007669"/>
    <property type="project" value="TreeGrafter"/>
</dbReference>
<dbReference type="Gene3D" id="3.90.1560.10">
    <property type="entry name" value="ComB-like"/>
    <property type="match status" value="1"/>
</dbReference>
<dbReference type="InterPro" id="IPR005238">
    <property type="entry name" value="ComB-like"/>
</dbReference>
<evidence type="ECO:0000313" key="9">
    <source>
        <dbReference type="Proteomes" id="UP000649179"/>
    </source>
</evidence>
<reference evidence="8" key="2">
    <citation type="submission" date="2020-09" db="EMBL/GenBank/DDBJ databases">
        <authorList>
            <person name="Sun Q."/>
            <person name="Zhou Y."/>
        </authorList>
    </citation>
    <scope>NUCLEOTIDE SEQUENCE</scope>
    <source>
        <strain evidence="8">CGMCC 1.16067</strain>
    </source>
</reference>
<comment type="caution">
    <text evidence="8">The sequence shown here is derived from an EMBL/GenBank/DDBJ whole genome shotgun (WGS) entry which is preliminary data.</text>
</comment>
<evidence type="ECO:0000256" key="2">
    <source>
        <dbReference type="ARBA" id="ARBA00009997"/>
    </source>
</evidence>
<keyword evidence="9" id="KW-1185">Reference proteome</keyword>
<dbReference type="AlphaFoldDB" id="A0A917F6K3"/>
<dbReference type="PANTHER" id="PTHR37311:SF1">
    <property type="entry name" value="2-PHOSPHOSULFOLACTATE PHOSPHATASE-RELATED"/>
    <property type="match status" value="1"/>
</dbReference>
<dbReference type="SUPFAM" id="SSF142823">
    <property type="entry name" value="ComB-like"/>
    <property type="match status" value="1"/>
</dbReference>
<accession>A0A917F6K3</accession>
<evidence type="ECO:0000256" key="6">
    <source>
        <dbReference type="ARBA" id="ARBA00022842"/>
    </source>
</evidence>
<dbReference type="EC" id="3.1.3.71" evidence="3"/>
<reference evidence="8" key="1">
    <citation type="journal article" date="2014" name="Int. J. Syst. Evol. Microbiol.">
        <title>Complete genome sequence of Corynebacterium casei LMG S-19264T (=DSM 44701T), isolated from a smear-ripened cheese.</title>
        <authorList>
            <consortium name="US DOE Joint Genome Institute (JGI-PGF)"/>
            <person name="Walter F."/>
            <person name="Albersmeier A."/>
            <person name="Kalinowski J."/>
            <person name="Ruckert C."/>
        </authorList>
    </citation>
    <scope>NUCLEOTIDE SEQUENCE</scope>
    <source>
        <strain evidence="8">CGMCC 1.16067</strain>
    </source>
</reference>
<dbReference type="PANTHER" id="PTHR37311">
    <property type="entry name" value="2-PHOSPHOSULFOLACTATE PHOSPHATASE-RELATED"/>
    <property type="match status" value="1"/>
</dbReference>
<evidence type="ECO:0000256" key="1">
    <source>
        <dbReference type="ARBA" id="ARBA00001946"/>
    </source>
</evidence>
<evidence type="ECO:0000256" key="7">
    <source>
        <dbReference type="ARBA" id="ARBA00033711"/>
    </source>
</evidence>
<evidence type="ECO:0000256" key="5">
    <source>
        <dbReference type="ARBA" id="ARBA00022801"/>
    </source>
</evidence>
<dbReference type="InterPro" id="IPR036702">
    <property type="entry name" value="ComB-like_sf"/>
</dbReference>
<dbReference type="GO" id="GO:0050532">
    <property type="term" value="F:2-phosphosulfolactate phosphatase activity"/>
    <property type="evidence" value="ECO:0007669"/>
    <property type="project" value="UniProtKB-EC"/>
</dbReference>
<evidence type="ECO:0000256" key="3">
    <source>
        <dbReference type="ARBA" id="ARBA00012953"/>
    </source>
</evidence>
<protein>
    <recommendedName>
        <fullName evidence="4">Probable 2-phosphosulfolactate phosphatase</fullName>
        <ecNumber evidence="3">3.1.3.71</ecNumber>
    </recommendedName>
</protein>
<dbReference type="Pfam" id="PF04029">
    <property type="entry name" value="2-ph_phosp"/>
    <property type="match status" value="1"/>
</dbReference>
<keyword evidence="5" id="KW-0378">Hydrolase</keyword>
<evidence type="ECO:0000313" key="8">
    <source>
        <dbReference type="EMBL" id="GGF55881.1"/>
    </source>
</evidence>
<organism evidence="8 9">
    <name type="scientific">Marmoricola endophyticus</name>
    <dbReference type="NCBI Taxonomy" id="2040280"/>
    <lineage>
        <taxon>Bacteria</taxon>
        <taxon>Bacillati</taxon>
        <taxon>Actinomycetota</taxon>
        <taxon>Actinomycetes</taxon>
        <taxon>Propionibacteriales</taxon>
        <taxon>Nocardioidaceae</taxon>
        <taxon>Marmoricola</taxon>
    </lineage>
</organism>
<sequence>MSAPFSQSEATVRLEWGPLGPGALAADACVVVDVLSFTTSVGVAVEAGARVWPFPWRDERTASYAASLGAVVAAGRRAAAPGEVSLSPVGLRAAASLERLVLPSPNGSTICAAIPEGARVVAGSLRNRTAVAAALADVLRGGGSVALVPAGERWADGSLRPAVEDLWGAGAVALELEEAGIGVLSPEARAATAAFRAVADDVPGALHACASGRELAEGGFAGDVDVAAEVDSSLVVPERGGDGAFAAQ</sequence>
<proteinExistence type="inferred from homology"/>
<dbReference type="Proteomes" id="UP000649179">
    <property type="component" value="Unassembled WGS sequence"/>
</dbReference>
<keyword evidence="6" id="KW-0460">Magnesium</keyword>
<dbReference type="GO" id="GO:0000287">
    <property type="term" value="F:magnesium ion binding"/>
    <property type="evidence" value="ECO:0007669"/>
    <property type="project" value="InterPro"/>
</dbReference>
<evidence type="ECO:0000256" key="4">
    <source>
        <dbReference type="ARBA" id="ARBA00021948"/>
    </source>
</evidence>
<dbReference type="RefSeq" id="WP_188780702.1">
    <property type="nucleotide sequence ID" value="NZ_BMKQ01000001.1"/>
</dbReference>
<name>A0A917F6K3_9ACTN</name>
<gene>
    <name evidence="8" type="ORF">GCM10011519_32290</name>
</gene>
<comment type="catalytic activity">
    <reaction evidence="7">
        <text>(2R)-O-phospho-3-sulfolactate + H2O = (2R)-3-sulfolactate + phosphate</text>
        <dbReference type="Rhea" id="RHEA:23416"/>
        <dbReference type="ChEBI" id="CHEBI:15377"/>
        <dbReference type="ChEBI" id="CHEBI:15597"/>
        <dbReference type="ChEBI" id="CHEBI:43474"/>
        <dbReference type="ChEBI" id="CHEBI:58738"/>
        <dbReference type="EC" id="3.1.3.71"/>
    </reaction>
</comment>
<comment type="similarity">
    <text evidence="2">Belongs to the ComB family.</text>
</comment>